<dbReference type="SMART" id="SM00091">
    <property type="entry name" value="PAS"/>
    <property type="match status" value="2"/>
</dbReference>
<feature type="domain" description="PAC" evidence="8">
    <location>
        <begin position="275"/>
        <end position="327"/>
    </location>
</feature>
<feature type="domain" description="PAS" evidence="7">
    <location>
        <begin position="200"/>
        <end position="271"/>
    </location>
</feature>
<evidence type="ECO:0000259" key="5">
    <source>
        <dbReference type="PROSITE" id="PS50109"/>
    </source>
</evidence>
<dbReference type="InterPro" id="IPR036890">
    <property type="entry name" value="HATPase_C_sf"/>
</dbReference>
<dbReference type="PROSITE" id="PS50109">
    <property type="entry name" value="HIS_KIN"/>
    <property type="match status" value="1"/>
</dbReference>
<dbReference type="Gene3D" id="3.40.50.2300">
    <property type="match status" value="1"/>
</dbReference>
<dbReference type="Pfam" id="PF00512">
    <property type="entry name" value="HisKA"/>
    <property type="match status" value="1"/>
</dbReference>
<dbReference type="InterPro" id="IPR005467">
    <property type="entry name" value="His_kinase_dom"/>
</dbReference>
<dbReference type="InterPro" id="IPR035965">
    <property type="entry name" value="PAS-like_dom_sf"/>
</dbReference>
<feature type="domain" description="PAS" evidence="7">
    <location>
        <begin position="2"/>
        <end position="43"/>
    </location>
</feature>
<dbReference type="EMBL" id="JAVRRG010000194">
    <property type="protein sequence ID" value="KAK5079464.1"/>
    <property type="molecule type" value="Genomic_DNA"/>
</dbReference>
<evidence type="ECO:0000313" key="9">
    <source>
        <dbReference type="EMBL" id="KAK5079464.1"/>
    </source>
</evidence>
<dbReference type="PROSITE" id="PS50112">
    <property type="entry name" value="PAS"/>
    <property type="match status" value="2"/>
</dbReference>
<evidence type="ECO:0000259" key="7">
    <source>
        <dbReference type="PROSITE" id="PS50112"/>
    </source>
</evidence>
<accession>A0ABR0JYA4</accession>
<dbReference type="PROSITE" id="PS50110">
    <property type="entry name" value="RESPONSE_REGULATORY"/>
    <property type="match status" value="1"/>
</dbReference>
<sequence>MVSDEVRAVLQSLHPPVLILSQSRKIVAANDSICRLTGRLSHESLVGHEFHELEFVLTSNEHSQHQDWDSLFRACASDQENPTASQGSDHGSHADKPCESWTEEFWDGEDQRLPAVVDIMITRTKPASAPAPEHDDNHVRARMSIGALQLEGRRMYVVTLHRPTFHQSASTVQPGDGAPDDEHINLDYHNGEASLSGAERETQVHRVVSATIPYFTALFDSDGQAVHLSTSWYCATDMTSEETMGKGWFQAIHPDDRQAMMDGFAKMVRHQENSWTWEARYRKKNGDYCWFLVRVESSREESGSVKYWYGSMMDVNTLLRTRQESENRRNSIMALISHTDVRLWGLNKDRSPLLQEGSLAWDPMTTLSKQSRREDSEGFNAVTSGASTSFDHVSDTVKDILDGKLTTRTLEHKQDDRWYRSTLIADLQGHIPSQSSSQATQAVLGLTIDITDVKTRTELEVQNEALVAKERAAKEAGELKSRFVANISHELRTPVAGIIGMNDLLTESLSNDEQRSFSNSIRSSAAQLLTVVNDVLDLSKIEAGRFEMEFVPFRICKLIENIHNIMAVQAECKGLSLMCKNLDIPSAIVVIGDPNRLQQIFLNLLSNSIKFTQDGKVTLDVSVAPSTRAAEELASQSSDDKEIPSGGSQSPSAVDQPIEIQFVVEDTGCGMTKATIEKIFEAFSQADSSTARQYGGTGLGLTISRQLVEMMDGTIIFESTPGAGTRALVTIPFQKSDREPEELDTTLSNASHLMKGDIKPVTKAQATPRDAAVEPAHQSQAMKGSRDLEDPANTPATLSTDRRSETLVLIVEDNAVNLKIATLMTEKLGLQVITASNGEEALGIMDTRAQSEQPPPDIILMDCMMPIMDGYEATRQLRQDTSRFPASVRDTPIIALTASAHNGDMERCLQVGMDDYLMKPVDKKRLEHKLVQWTLEGQQRLAQKGRGT</sequence>
<evidence type="ECO:0000256" key="4">
    <source>
        <dbReference type="SAM" id="MobiDB-lite"/>
    </source>
</evidence>
<dbReference type="Pfam" id="PF02518">
    <property type="entry name" value="HATPase_c"/>
    <property type="match status" value="1"/>
</dbReference>
<name>A0ABR0JYA4_9EURO</name>
<evidence type="ECO:0000259" key="8">
    <source>
        <dbReference type="PROSITE" id="PS50113"/>
    </source>
</evidence>
<evidence type="ECO:0000256" key="3">
    <source>
        <dbReference type="PROSITE-ProRule" id="PRU00169"/>
    </source>
</evidence>
<feature type="region of interest" description="Disordered" evidence="4">
    <location>
        <begin position="630"/>
        <end position="654"/>
    </location>
</feature>
<dbReference type="InterPro" id="IPR000014">
    <property type="entry name" value="PAS"/>
</dbReference>
<dbReference type="InterPro" id="IPR003594">
    <property type="entry name" value="HATPase_dom"/>
</dbReference>
<feature type="region of interest" description="Disordered" evidence="4">
    <location>
        <begin position="79"/>
        <end position="98"/>
    </location>
</feature>
<evidence type="ECO:0000256" key="2">
    <source>
        <dbReference type="ARBA" id="ARBA00023012"/>
    </source>
</evidence>
<dbReference type="InterPro" id="IPR001789">
    <property type="entry name" value="Sig_transdc_resp-reg_receiver"/>
</dbReference>
<proteinExistence type="predicted"/>
<comment type="caution">
    <text evidence="9">The sequence shown here is derived from an EMBL/GenBank/DDBJ whole genome shotgun (WGS) entry which is preliminary data.</text>
</comment>
<dbReference type="SMART" id="SM00448">
    <property type="entry name" value="REC"/>
    <property type="match status" value="1"/>
</dbReference>
<organism evidence="9 10">
    <name type="scientific">Lithohypha guttulata</name>
    <dbReference type="NCBI Taxonomy" id="1690604"/>
    <lineage>
        <taxon>Eukaryota</taxon>
        <taxon>Fungi</taxon>
        <taxon>Dikarya</taxon>
        <taxon>Ascomycota</taxon>
        <taxon>Pezizomycotina</taxon>
        <taxon>Eurotiomycetes</taxon>
        <taxon>Chaetothyriomycetidae</taxon>
        <taxon>Chaetothyriales</taxon>
        <taxon>Trichomeriaceae</taxon>
        <taxon>Lithohypha</taxon>
    </lineage>
</organism>
<dbReference type="SMART" id="SM00388">
    <property type="entry name" value="HisKA"/>
    <property type="match status" value="1"/>
</dbReference>
<gene>
    <name evidence="9" type="ORF">LTR24_009254</name>
</gene>
<feature type="region of interest" description="Disordered" evidence="4">
    <location>
        <begin position="762"/>
        <end position="800"/>
    </location>
</feature>
<dbReference type="SUPFAM" id="SSF55874">
    <property type="entry name" value="ATPase domain of HSP90 chaperone/DNA topoisomerase II/histidine kinase"/>
    <property type="match status" value="1"/>
</dbReference>
<keyword evidence="2" id="KW-0902">Two-component regulatory system</keyword>
<dbReference type="PANTHER" id="PTHR45339">
    <property type="entry name" value="HYBRID SIGNAL TRANSDUCTION HISTIDINE KINASE J"/>
    <property type="match status" value="1"/>
</dbReference>
<reference evidence="9 10" key="1">
    <citation type="submission" date="2023-08" db="EMBL/GenBank/DDBJ databases">
        <title>Black Yeasts Isolated from many extreme environments.</title>
        <authorList>
            <person name="Coleine C."/>
            <person name="Stajich J.E."/>
            <person name="Selbmann L."/>
        </authorList>
    </citation>
    <scope>NUCLEOTIDE SEQUENCE [LARGE SCALE GENOMIC DNA]</scope>
    <source>
        <strain evidence="9 10">CCFEE 5885</strain>
    </source>
</reference>
<dbReference type="CDD" id="cd17546">
    <property type="entry name" value="REC_hyHK_CKI1_RcsC-like"/>
    <property type="match status" value="1"/>
</dbReference>
<feature type="modified residue" description="4-aspartylphosphate" evidence="3">
    <location>
        <position position="862"/>
    </location>
</feature>
<dbReference type="PRINTS" id="PR00344">
    <property type="entry name" value="BCTRLSENSOR"/>
</dbReference>
<dbReference type="InterPro" id="IPR013655">
    <property type="entry name" value="PAS_fold_3"/>
</dbReference>
<dbReference type="InterPro" id="IPR003661">
    <property type="entry name" value="HisK_dim/P_dom"/>
</dbReference>
<dbReference type="InterPro" id="IPR036097">
    <property type="entry name" value="HisK_dim/P_sf"/>
</dbReference>
<dbReference type="SUPFAM" id="SSF52172">
    <property type="entry name" value="CheY-like"/>
    <property type="match status" value="1"/>
</dbReference>
<dbReference type="CDD" id="cd16922">
    <property type="entry name" value="HATPase_EvgS-ArcB-TorS-like"/>
    <property type="match status" value="1"/>
</dbReference>
<dbReference type="PROSITE" id="PS50113">
    <property type="entry name" value="PAC"/>
    <property type="match status" value="1"/>
</dbReference>
<dbReference type="CDD" id="cd00082">
    <property type="entry name" value="HisKA"/>
    <property type="match status" value="1"/>
</dbReference>
<dbReference type="NCBIfam" id="TIGR00229">
    <property type="entry name" value="sensory_box"/>
    <property type="match status" value="1"/>
</dbReference>
<dbReference type="Pfam" id="PF08447">
    <property type="entry name" value="PAS_3"/>
    <property type="match status" value="1"/>
</dbReference>
<dbReference type="Gene3D" id="3.30.450.20">
    <property type="entry name" value="PAS domain"/>
    <property type="match status" value="1"/>
</dbReference>
<dbReference type="Pfam" id="PF00072">
    <property type="entry name" value="Response_reg"/>
    <property type="match status" value="1"/>
</dbReference>
<dbReference type="Gene3D" id="1.10.287.130">
    <property type="match status" value="1"/>
</dbReference>
<dbReference type="PANTHER" id="PTHR45339:SF1">
    <property type="entry name" value="HYBRID SIGNAL TRANSDUCTION HISTIDINE KINASE J"/>
    <property type="match status" value="1"/>
</dbReference>
<evidence type="ECO:0000313" key="10">
    <source>
        <dbReference type="Proteomes" id="UP001345013"/>
    </source>
</evidence>
<dbReference type="Proteomes" id="UP001345013">
    <property type="component" value="Unassembled WGS sequence"/>
</dbReference>
<keyword evidence="10" id="KW-1185">Reference proteome</keyword>
<dbReference type="InterPro" id="IPR011006">
    <property type="entry name" value="CheY-like_superfamily"/>
</dbReference>
<keyword evidence="1 3" id="KW-0597">Phosphoprotein</keyword>
<dbReference type="InterPro" id="IPR004358">
    <property type="entry name" value="Sig_transdc_His_kin-like_C"/>
</dbReference>
<dbReference type="Gene3D" id="3.30.565.10">
    <property type="entry name" value="Histidine kinase-like ATPase, C-terminal domain"/>
    <property type="match status" value="1"/>
</dbReference>
<dbReference type="InterPro" id="IPR001610">
    <property type="entry name" value="PAC"/>
</dbReference>
<dbReference type="SUPFAM" id="SSF55785">
    <property type="entry name" value="PYP-like sensor domain (PAS domain)"/>
    <property type="match status" value="1"/>
</dbReference>
<dbReference type="InterPro" id="IPR000700">
    <property type="entry name" value="PAS-assoc_C"/>
</dbReference>
<feature type="domain" description="Histidine kinase" evidence="5">
    <location>
        <begin position="486"/>
        <end position="735"/>
    </location>
</feature>
<protein>
    <submittedName>
        <fullName evidence="9">Uncharacterized protein</fullName>
    </submittedName>
</protein>
<feature type="compositionally biased region" description="Polar residues" evidence="4">
    <location>
        <begin position="79"/>
        <end position="89"/>
    </location>
</feature>
<dbReference type="SMART" id="SM00086">
    <property type="entry name" value="PAC"/>
    <property type="match status" value="1"/>
</dbReference>
<dbReference type="SUPFAM" id="SSF47384">
    <property type="entry name" value="Homodimeric domain of signal transducing histidine kinase"/>
    <property type="match status" value="1"/>
</dbReference>
<dbReference type="Pfam" id="PF13426">
    <property type="entry name" value="PAS_9"/>
    <property type="match status" value="1"/>
</dbReference>
<evidence type="ECO:0000259" key="6">
    <source>
        <dbReference type="PROSITE" id="PS50110"/>
    </source>
</evidence>
<dbReference type="SMART" id="SM00387">
    <property type="entry name" value="HATPase_c"/>
    <property type="match status" value="1"/>
</dbReference>
<evidence type="ECO:0000256" key="1">
    <source>
        <dbReference type="ARBA" id="ARBA00022553"/>
    </source>
</evidence>
<dbReference type="CDD" id="cd00130">
    <property type="entry name" value="PAS"/>
    <property type="match status" value="1"/>
</dbReference>
<feature type="domain" description="Response regulatory" evidence="6">
    <location>
        <begin position="807"/>
        <end position="934"/>
    </location>
</feature>